<dbReference type="OrthoDB" id="6600692at2759"/>
<dbReference type="PANTHER" id="PTHR42774:SF3">
    <property type="entry name" value="KETOHEXOKINASE"/>
    <property type="match status" value="1"/>
</dbReference>
<accession>A0A6H5FVE6</accession>
<sequence>MPDNPHILCVGHVVVSMNHLLKEGLPPEDKKQGSVYLLKIATVICAWGENGAIAYQDQVGVVKAPSYPPDEIVDTLGAGDTFLAATIFYLSRGKSLQESIDFGCRIAGAKVGARGYDIVEKAYNQLERKPS</sequence>
<dbReference type="EMBL" id="CADCXU010000228">
    <property type="protein sequence ID" value="CAA9993180.1"/>
    <property type="molecule type" value="Genomic_DNA"/>
</dbReference>
<protein>
    <recommendedName>
        <fullName evidence="1">Carbohydrate kinase PfkB domain-containing protein</fullName>
    </recommendedName>
</protein>
<dbReference type="InterPro" id="IPR029056">
    <property type="entry name" value="Ribokinase-like"/>
</dbReference>
<dbReference type="GO" id="GO:0006796">
    <property type="term" value="P:phosphate-containing compound metabolic process"/>
    <property type="evidence" value="ECO:0007669"/>
    <property type="project" value="UniProtKB-ARBA"/>
</dbReference>
<dbReference type="Pfam" id="PF00294">
    <property type="entry name" value="PfkB"/>
    <property type="match status" value="1"/>
</dbReference>
<evidence type="ECO:0000313" key="3">
    <source>
        <dbReference type="Proteomes" id="UP000479000"/>
    </source>
</evidence>
<organism evidence="2 3">
    <name type="scientific">Nesidiocoris tenuis</name>
    <dbReference type="NCBI Taxonomy" id="355587"/>
    <lineage>
        <taxon>Eukaryota</taxon>
        <taxon>Metazoa</taxon>
        <taxon>Ecdysozoa</taxon>
        <taxon>Arthropoda</taxon>
        <taxon>Hexapoda</taxon>
        <taxon>Insecta</taxon>
        <taxon>Pterygota</taxon>
        <taxon>Neoptera</taxon>
        <taxon>Paraneoptera</taxon>
        <taxon>Hemiptera</taxon>
        <taxon>Heteroptera</taxon>
        <taxon>Panheteroptera</taxon>
        <taxon>Cimicomorpha</taxon>
        <taxon>Miridae</taxon>
        <taxon>Dicyphina</taxon>
        <taxon>Nesidiocoris</taxon>
    </lineage>
</organism>
<dbReference type="InterPro" id="IPR052562">
    <property type="entry name" value="Ketohexokinase-related"/>
</dbReference>
<dbReference type="Proteomes" id="UP000479000">
    <property type="component" value="Unassembled WGS sequence"/>
</dbReference>
<feature type="domain" description="Carbohydrate kinase PfkB" evidence="1">
    <location>
        <begin position="30"/>
        <end position="116"/>
    </location>
</feature>
<keyword evidence="3" id="KW-1185">Reference proteome</keyword>
<dbReference type="SUPFAM" id="SSF53613">
    <property type="entry name" value="Ribokinase-like"/>
    <property type="match status" value="1"/>
</dbReference>
<gene>
    <name evidence="2" type="ORF">NTEN_LOCUS167</name>
</gene>
<name>A0A6H5FVE6_9HEMI</name>
<evidence type="ECO:0000259" key="1">
    <source>
        <dbReference type="Pfam" id="PF00294"/>
    </source>
</evidence>
<dbReference type="Gene3D" id="3.40.1190.20">
    <property type="match status" value="1"/>
</dbReference>
<dbReference type="PANTHER" id="PTHR42774">
    <property type="entry name" value="PHOSPHOTRANSFERASE SYSTEM TRANSPORT PROTEIN"/>
    <property type="match status" value="1"/>
</dbReference>
<proteinExistence type="predicted"/>
<dbReference type="AlphaFoldDB" id="A0A6H5FVE6"/>
<dbReference type="InterPro" id="IPR011611">
    <property type="entry name" value="PfkB_dom"/>
</dbReference>
<reference evidence="2 3" key="1">
    <citation type="submission" date="2020-02" db="EMBL/GenBank/DDBJ databases">
        <authorList>
            <person name="Ferguson B K."/>
        </authorList>
    </citation>
    <scope>NUCLEOTIDE SEQUENCE [LARGE SCALE GENOMIC DNA]</scope>
</reference>
<evidence type="ECO:0000313" key="2">
    <source>
        <dbReference type="EMBL" id="CAA9993180.1"/>
    </source>
</evidence>